<keyword evidence="3" id="KW-0804">Transcription</keyword>
<dbReference type="InterPro" id="IPR018060">
    <property type="entry name" value="HTH_AraC"/>
</dbReference>
<keyword evidence="2" id="KW-0238">DNA-binding</keyword>
<evidence type="ECO:0000259" key="4">
    <source>
        <dbReference type="PROSITE" id="PS01124"/>
    </source>
</evidence>
<dbReference type="SMART" id="SM00342">
    <property type="entry name" value="HTH_ARAC"/>
    <property type="match status" value="1"/>
</dbReference>
<organism evidence="5 6">
    <name type="scientific">Allorhizobium terrae</name>
    <dbReference type="NCBI Taxonomy" id="1848972"/>
    <lineage>
        <taxon>Bacteria</taxon>
        <taxon>Pseudomonadati</taxon>
        <taxon>Pseudomonadota</taxon>
        <taxon>Alphaproteobacteria</taxon>
        <taxon>Hyphomicrobiales</taxon>
        <taxon>Rhizobiaceae</taxon>
        <taxon>Rhizobium/Agrobacterium group</taxon>
        <taxon>Allorhizobium</taxon>
    </lineage>
</organism>
<dbReference type="InterPro" id="IPR009057">
    <property type="entry name" value="Homeodomain-like_sf"/>
</dbReference>
<dbReference type="EMBL" id="SSOA01000005">
    <property type="protein sequence ID" value="THF49686.1"/>
    <property type="molecule type" value="Genomic_DNA"/>
</dbReference>
<dbReference type="InterPro" id="IPR050204">
    <property type="entry name" value="AraC_XylS_family_regulators"/>
</dbReference>
<dbReference type="Pfam" id="PF14525">
    <property type="entry name" value="AraC_binding_2"/>
    <property type="match status" value="1"/>
</dbReference>
<dbReference type="Proteomes" id="UP000310754">
    <property type="component" value="Unassembled WGS sequence"/>
</dbReference>
<comment type="caution">
    <text evidence="5">The sequence shown here is derived from an EMBL/GenBank/DDBJ whole genome shotgun (WGS) entry which is preliminary data.</text>
</comment>
<dbReference type="Gene3D" id="1.10.10.60">
    <property type="entry name" value="Homeodomain-like"/>
    <property type="match status" value="1"/>
</dbReference>
<name>A0A4S3ZVI4_9HYPH</name>
<evidence type="ECO:0000256" key="3">
    <source>
        <dbReference type="ARBA" id="ARBA00023163"/>
    </source>
</evidence>
<dbReference type="GO" id="GO:0003700">
    <property type="term" value="F:DNA-binding transcription factor activity"/>
    <property type="evidence" value="ECO:0007669"/>
    <property type="project" value="InterPro"/>
</dbReference>
<protein>
    <submittedName>
        <fullName evidence="5">Helix-turn-helix domain-containing protein</fullName>
    </submittedName>
</protein>
<dbReference type="InterPro" id="IPR035418">
    <property type="entry name" value="AraC-bd_2"/>
</dbReference>
<proteinExistence type="predicted"/>
<keyword evidence="1" id="KW-0805">Transcription regulation</keyword>
<dbReference type="PROSITE" id="PS01124">
    <property type="entry name" value="HTH_ARAC_FAMILY_2"/>
    <property type="match status" value="1"/>
</dbReference>
<feature type="domain" description="HTH araC/xylS-type" evidence="4">
    <location>
        <begin position="214"/>
        <end position="314"/>
    </location>
</feature>
<dbReference type="PANTHER" id="PTHR46796:SF6">
    <property type="entry name" value="ARAC SUBFAMILY"/>
    <property type="match status" value="1"/>
</dbReference>
<dbReference type="Pfam" id="PF12833">
    <property type="entry name" value="HTH_18"/>
    <property type="match status" value="1"/>
</dbReference>
<sequence>MTTEHVERQILDSSQLGREENYEYWRAGVSSLFDAVPATDELDGFKADLESYNIGPFLIGKTSASAQRFHRSNELVAAGGVDHLLVQLYVKGECAYNADGGLSKGVAGDIVCFDLSRPMRSQTTDMDIVSLILPRSMIRLMPKTIDELHGARVQGSSALGILLGEHMMSMAKIAPQLTGPDSKLAAEVASVLVSSGFSAAVAAERGILLDANLQTIQAYIERNLTNPALSLDMIMRQFALSRSALYRLFEPLGGIADYIRERRLKLAHLKLASVGTSRGAVAKLAYSTGFASENAFSRAFQQHFGIRPSEAIRNVEAGIRTKNDLNDSEDNWMQAWLDKLKASTGS</sequence>
<dbReference type="AlphaFoldDB" id="A0A4S3ZVI4"/>
<reference evidence="5 6" key="1">
    <citation type="submission" date="2019-04" db="EMBL/GenBank/DDBJ databases">
        <title>Rhizobium terrae sp. nov., isolated from a paddy soil.</title>
        <authorList>
            <person name="Lin S.-Y."/>
            <person name="Hameed A."/>
            <person name="Huang H.-I."/>
            <person name="Young C.-C."/>
        </authorList>
    </citation>
    <scope>NUCLEOTIDE SEQUENCE [LARGE SCALE GENOMIC DNA]</scope>
    <source>
        <strain evidence="5 6">CC-HIH110</strain>
    </source>
</reference>
<keyword evidence="6" id="KW-1185">Reference proteome</keyword>
<evidence type="ECO:0000256" key="2">
    <source>
        <dbReference type="ARBA" id="ARBA00023125"/>
    </source>
</evidence>
<accession>A0A4S3ZVI4</accession>
<evidence type="ECO:0000313" key="6">
    <source>
        <dbReference type="Proteomes" id="UP000310754"/>
    </source>
</evidence>
<evidence type="ECO:0000313" key="5">
    <source>
        <dbReference type="EMBL" id="THF49686.1"/>
    </source>
</evidence>
<evidence type="ECO:0000256" key="1">
    <source>
        <dbReference type="ARBA" id="ARBA00023015"/>
    </source>
</evidence>
<dbReference type="SUPFAM" id="SSF46689">
    <property type="entry name" value="Homeodomain-like"/>
    <property type="match status" value="1"/>
</dbReference>
<dbReference type="PANTHER" id="PTHR46796">
    <property type="entry name" value="HTH-TYPE TRANSCRIPTIONAL ACTIVATOR RHAS-RELATED"/>
    <property type="match status" value="1"/>
</dbReference>
<dbReference type="GO" id="GO:0043565">
    <property type="term" value="F:sequence-specific DNA binding"/>
    <property type="evidence" value="ECO:0007669"/>
    <property type="project" value="InterPro"/>
</dbReference>
<gene>
    <name evidence="5" type="ORF">E6C51_12140</name>
</gene>